<evidence type="ECO:0000256" key="5">
    <source>
        <dbReference type="SAM" id="SignalP"/>
    </source>
</evidence>
<feature type="chain" id="PRO_5002237488" evidence="5">
    <location>
        <begin position="20"/>
        <end position="827"/>
    </location>
</feature>
<dbReference type="RefSeq" id="XP_016221306.1">
    <property type="nucleotide sequence ID" value="XM_016371974.1"/>
</dbReference>
<keyword evidence="4" id="KW-1133">Transmembrane helix</keyword>
<keyword evidence="4" id="KW-0812">Transmembrane</keyword>
<name>A0A0D1Z4L1_EXOME</name>
<feature type="compositionally biased region" description="Polar residues" evidence="3">
    <location>
        <begin position="647"/>
        <end position="671"/>
    </location>
</feature>
<keyword evidence="4" id="KW-0472">Membrane</keyword>
<dbReference type="VEuPathDB" id="FungiDB:PV10_07112"/>
<dbReference type="InterPro" id="IPR015915">
    <property type="entry name" value="Kelch-typ_b-propeller"/>
</dbReference>
<keyword evidence="7" id="KW-1185">Reference proteome</keyword>
<feature type="region of interest" description="Disordered" evidence="3">
    <location>
        <begin position="782"/>
        <end position="827"/>
    </location>
</feature>
<dbReference type="PANTHER" id="PTHR46228">
    <property type="entry name" value="KELCH DOMAIN-CONTAINING PROTEIN"/>
    <property type="match status" value="1"/>
</dbReference>
<evidence type="ECO:0000313" key="6">
    <source>
        <dbReference type="EMBL" id="KIV89732.1"/>
    </source>
</evidence>
<evidence type="ECO:0000313" key="7">
    <source>
        <dbReference type="Proteomes" id="UP000054302"/>
    </source>
</evidence>
<dbReference type="Proteomes" id="UP000054302">
    <property type="component" value="Unassembled WGS sequence"/>
</dbReference>
<dbReference type="OrthoDB" id="540004at2759"/>
<evidence type="ECO:0000256" key="4">
    <source>
        <dbReference type="SAM" id="Phobius"/>
    </source>
</evidence>
<dbReference type="STRING" id="212818.A0A0D1Z4L1"/>
<feature type="transmembrane region" description="Helical" evidence="4">
    <location>
        <begin position="489"/>
        <end position="512"/>
    </location>
</feature>
<feature type="region of interest" description="Disordered" evidence="3">
    <location>
        <begin position="605"/>
        <end position="671"/>
    </location>
</feature>
<feature type="signal peptide" evidence="5">
    <location>
        <begin position="1"/>
        <end position="19"/>
    </location>
</feature>
<feature type="compositionally biased region" description="Polar residues" evidence="3">
    <location>
        <begin position="809"/>
        <end position="827"/>
    </location>
</feature>
<evidence type="ECO:0000256" key="3">
    <source>
        <dbReference type="SAM" id="MobiDB-lite"/>
    </source>
</evidence>
<dbReference type="EMBL" id="KN847524">
    <property type="protein sequence ID" value="KIV89732.1"/>
    <property type="molecule type" value="Genomic_DNA"/>
</dbReference>
<dbReference type="SUPFAM" id="SSF117281">
    <property type="entry name" value="Kelch motif"/>
    <property type="match status" value="1"/>
</dbReference>
<feature type="region of interest" description="Disordered" evidence="3">
    <location>
        <begin position="689"/>
        <end position="715"/>
    </location>
</feature>
<accession>A0A0D1Z4L1</accession>
<evidence type="ECO:0000256" key="2">
    <source>
        <dbReference type="ARBA" id="ARBA00022737"/>
    </source>
</evidence>
<keyword evidence="5" id="KW-0732">Signal</keyword>
<dbReference type="GeneID" id="27324957"/>
<dbReference type="AlphaFoldDB" id="A0A0D1Z4L1"/>
<dbReference type="Gene3D" id="2.120.10.80">
    <property type="entry name" value="Kelch-type beta propeller"/>
    <property type="match status" value="1"/>
</dbReference>
<feature type="compositionally biased region" description="Polar residues" evidence="3">
    <location>
        <begin position="782"/>
        <end position="800"/>
    </location>
</feature>
<reference evidence="6 7" key="1">
    <citation type="submission" date="2015-01" db="EMBL/GenBank/DDBJ databases">
        <title>The Genome Sequence of Exophiala mesophila CBS40295.</title>
        <authorList>
            <consortium name="The Broad Institute Genomics Platform"/>
            <person name="Cuomo C."/>
            <person name="de Hoog S."/>
            <person name="Gorbushina A."/>
            <person name="Stielow B."/>
            <person name="Teixiera M."/>
            <person name="Abouelleil A."/>
            <person name="Chapman S.B."/>
            <person name="Priest M."/>
            <person name="Young S.K."/>
            <person name="Wortman J."/>
            <person name="Nusbaum C."/>
            <person name="Birren B."/>
        </authorList>
    </citation>
    <scope>NUCLEOTIDE SEQUENCE [LARGE SCALE GENOMIC DNA]</scope>
    <source>
        <strain evidence="6 7">CBS 40295</strain>
    </source>
</reference>
<gene>
    <name evidence="6" type="ORF">PV10_07112</name>
</gene>
<keyword evidence="2" id="KW-0677">Repeat</keyword>
<keyword evidence="1" id="KW-0880">Kelch repeat</keyword>
<feature type="compositionally biased region" description="Basic and acidic residues" evidence="3">
    <location>
        <begin position="622"/>
        <end position="635"/>
    </location>
</feature>
<protein>
    <submittedName>
        <fullName evidence="6">Uncharacterized protein</fullName>
    </submittedName>
</protein>
<evidence type="ECO:0000256" key="1">
    <source>
        <dbReference type="ARBA" id="ARBA00022441"/>
    </source>
</evidence>
<dbReference type="PANTHER" id="PTHR46228:SF2">
    <property type="entry name" value="KELCH REPEAT PROTEIN (AFU_ORTHOLOGUE AFUA_4G14350)"/>
    <property type="match status" value="1"/>
</dbReference>
<sequence>MSYLVGYSLLALWVSLTNADEVTRRLCMWTQPRVGVVRDVVYLDGGWQQYCMWDGSAWVRDTQINGPDHIQGLLYTMAFNRTFKADANFTDLFEDLHATGGVNDNPPFMSGYLFADDYEFYTYGGLSLLGTDADLLNGQLFEPERDSPKYNPGINFAVSYDSHYEPNLPEPITTNVTHGAGVSVTDLHMGFYFSGLQTPQGDGLVAFGTNRAEVAYNQLLKVEMTPTHLAKWHELPLPDTVAGRGGAGLAWVPVSDQGLLVAIGGVEYPMDAYGPGYFNTTMILQNNATGPGFMETVSVYDVNNDSWFSQPTTGNIPPQLTGFCTVVTHEAEPTSYQIYLYGGYNGVDLYGDINPDLYILSVPSFHWTKATPPRPDPLGGRWGHVCVTPYPDQMFVIGGQGSFNTPKLSEGKIVEFLNMSSLTWHDEYNPRTWSNYTIPQAVRDVSDPARTADDMDAALAELFTTRYTFDSSPWYPYPPASSGGKKIPLAAILGGTFGGVALISALCALWLCRRRRQRRRNRESEISNMTSTTMVDSNHLVNEWVHGQHKQSVSTIAMKADGSDTQGSDVVEIGGRAVRLVGSHTNSPSLMLPWRIPWATAEVSGESRQVEELPDTSTGPHGKFDRGIDDPDRRPGGTSLGPVVSSDGASTPNMTEGEGTLTTQGHSTQSDRILSTLGGDKIANELEESGSTAMRSSDSTTYNIASPRHDSSVSSSLALSPLDTMTSFYAQQVEGGGVARQYGDAADGSGSIATVNYSRPVHRRHASSMSSGVQIIEQHTATVASSDPSIPSSNPASPRSSIPRKPVQGTVSTSILDQTQNSMPRRT</sequence>
<proteinExistence type="predicted"/>
<dbReference type="HOGENOM" id="CLU_331760_0_0_1"/>
<organism evidence="6 7">
    <name type="scientific">Exophiala mesophila</name>
    <name type="common">Black yeast-like fungus</name>
    <dbReference type="NCBI Taxonomy" id="212818"/>
    <lineage>
        <taxon>Eukaryota</taxon>
        <taxon>Fungi</taxon>
        <taxon>Dikarya</taxon>
        <taxon>Ascomycota</taxon>
        <taxon>Pezizomycotina</taxon>
        <taxon>Eurotiomycetes</taxon>
        <taxon>Chaetothyriomycetidae</taxon>
        <taxon>Chaetothyriales</taxon>
        <taxon>Herpotrichiellaceae</taxon>
        <taxon>Exophiala</taxon>
    </lineage>
</organism>
<feature type="compositionally biased region" description="Polar residues" evidence="3">
    <location>
        <begin position="689"/>
        <end position="704"/>
    </location>
</feature>